<dbReference type="Proteomes" id="UP000436088">
    <property type="component" value="Unassembled WGS sequence"/>
</dbReference>
<reference evidence="1" key="1">
    <citation type="submission" date="2019-09" db="EMBL/GenBank/DDBJ databases">
        <title>Draft genome information of white flower Hibiscus syriacus.</title>
        <authorList>
            <person name="Kim Y.-M."/>
        </authorList>
    </citation>
    <scope>NUCLEOTIDE SEQUENCE [LARGE SCALE GENOMIC DNA]</scope>
    <source>
        <strain evidence="1">YM2019G1</strain>
    </source>
</reference>
<dbReference type="AlphaFoldDB" id="A0A6A2Z365"/>
<keyword evidence="2" id="KW-1185">Reference proteome</keyword>
<comment type="caution">
    <text evidence="1">The sequence shown here is derived from an EMBL/GenBank/DDBJ whole genome shotgun (WGS) entry which is preliminary data.</text>
</comment>
<dbReference type="GO" id="GO:0003676">
    <property type="term" value="F:nucleic acid binding"/>
    <property type="evidence" value="ECO:0007669"/>
    <property type="project" value="InterPro"/>
</dbReference>
<organism evidence="1 2">
    <name type="scientific">Hibiscus syriacus</name>
    <name type="common">Rose of Sharon</name>
    <dbReference type="NCBI Taxonomy" id="106335"/>
    <lineage>
        <taxon>Eukaryota</taxon>
        <taxon>Viridiplantae</taxon>
        <taxon>Streptophyta</taxon>
        <taxon>Embryophyta</taxon>
        <taxon>Tracheophyta</taxon>
        <taxon>Spermatophyta</taxon>
        <taxon>Magnoliopsida</taxon>
        <taxon>eudicotyledons</taxon>
        <taxon>Gunneridae</taxon>
        <taxon>Pentapetalae</taxon>
        <taxon>rosids</taxon>
        <taxon>malvids</taxon>
        <taxon>Malvales</taxon>
        <taxon>Malvaceae</taxon>
        <taxon>Malvoideae</taxon>
        <taxon>Hibiscus</taxon>
    </lineage>
</organism>
<dbReference type="InterPro" id="IPR012677">
    <property type="entry name" value="Nucleotide-bd_a/b_plait_sf"/>
</dbReference>
<evidence type="ECO:0000313" key="2">
    <source>
        <dbReference type="Proteomes" id="UP000436088"/>
    </source>
</evidence>
<dbReference type="EMBL" id="VEPZ02001218">
    <property type="protein sequence ID" value="KAE8686404.1"/>
    <property type="molecule type" value="Genomic_DNA"/>
</dbReference>
<evidence type="ECO:0008006" key="3">
    <source>
        <dbReference type="Google" id="ProtNLM"/>
    </source>
</evidence>
<proteinExistence type="predicted"/>
<protein>
    <recommendedName>
        <fullName evidence="3">RRM domain-containing protein</fullName>
    </recommendedName>
</protein>
<gene>
    <name evidence="1" type="ORF">F3Y22_tig00111067pilonHSYRG00067</name>
</gene>
<dbReference type="Gene3D" id="3.30.70.330">
    <property type="match status" value="1"/>
</dbReference>
<dbReference type="SUPFAM" id="SSF54928">
    <property type="entry name" value="RNA-binding domain, RBD"/>
    <property type="match status" value="1"/>
</dbReference>
<accession>A0A6A2Z365</accession>
<evidence type="ECO:0000313" key="1">
    <source>
        <dbReference type="EMBL" id="KAE8686404.1"/>
    </source>
</evidence>
<dbReference type="InterPro" id="IPR035979">
    <property type="entry name" value="RBD_domain_sf"/>
</dbReference>
<sequence>MRDHATNRSRGFGFITFETEQAVDDLLEKGNKIDFPELRFGNTAYLHIYVAFIQMLKALNFREVLGDPPDGLPLEKGNQHQTNLIQGSIIPRQIYNLEETKELDLLQKGFIQESLSSDAILMMKQDLNNSTGFIVRAQRIHVNDEKVKVILDWPTPSSIAKSCRIMLGDPPDELSPKSPSQYAISMKSHDLQEYKDSRTNPFEVWGNDTCTIFHNTCFFGLMFILEPIRRTKSRRFKAYLFESEDDTCITRLTSKEEVITLPNDPLVQALERKPE</sequence>
<name>A0A6A2Z365_HIBSY</name>